<dbReference type="HOGENOM" id="CLU_071837_2_2_9"/>
<dbReference type="EMBL" id="CP002160">
    <property type="protein sequence ID" value="ADL53588.1"/>
    <property type="molecule type" value="Genomic_DNA"/>
</dbReference>
<evidence type="ECO:0000256" key="5">
    <source>
        <dbReference type="ARBA" id="ARBA00022962"/>
    </source>
</evidence>
<dbReference type="Pfam" id="PF00117">
    <property type="entry name" value="GATase"/>
    <property type="match status" value="1"/>
</dbReference>
<dbReference type="PANTHER" id="PTHR42701">
    <property type="entry name" value="IMIDAZOLE GLYCEROL PHOSPHATE SYNTHASE SUBUNIT HISH"/>
    <property type="match status" value="1"/>
</dbReference>
<dbReference type="Proteomes" id="UP000002730">
    <property type="component" value="Chromosome"/>
</dbReference>
<feature type="domain" description="Glutamine amidotransferase" evidence="12">
    <location>
        <begin position="4"/>
        <end position="196"/>
    </location>
</feature>
<keyword evidence="3 10" id="KW-0028">Amino-acid biosynthesis</keyword>
<evidence type="ECO:0000256" key="7">
    <source>
        <dbReference type="ARBA" id="ARBA00023239"/>
    </source>
</evidence>
<feature type="active site" evidence="10 11">
    <location>
        <position position="181"/>
    </location>
</feature>
<keyword evidence="13" id="KW-0808">Transferase</keyword>
<evidence type="ECO:0000256" key="2">
    <source>
        <dbReference type="ARBA" id="ARBA00011152"/>
    </source>
</evidence>
<evidence type="ECO:0000313" key="13">
    <source>
        <dbReference type="EMBL" id="ADL53588.1"/>
    </source>
</evidence>
<dbReference type="InterPro" id="IPR010139">
    <property type="entry name" value="Imidazole-glycPsynth_HisH"/>
</dbReference>
<dbReference type="InterPro" id="IPR017926">
    <property type="entry name" value="GATASE"/>
</dbReference>
<feature type="active site" description="Nucleophile" evidence="10 11">
    <location>
        <position position="79"/>
    </location>
</feature>
<evidence type="ECO:0000256" key="10">
    <source>
        <dbReference type="HAMAP-Rule" id="MF_00278"/>
    </source>
</evidence>
<keyword evidence="5 10" id="KW-0315">Glutamine amidotransferase</keyword>
<feature type="active site" evidence="10 11">
    <location>
        <position position="183"/>
    </location>
</feature>
<dbReference type="GO" id="GO:0000105">
    <property type="term" value="P:L-histidine biosynthetic process"/>
    <property type="evidence" value="ECO:0007669"/>
    <property type="project" value="UniProtKB-UniRule"/>
</dbReference>
<sequence>MIAIIDYGMGNLKSVWKSLNYLNIPSVITDDPKVIKEAGGIIIPGVGAFPDAMKNIREAGLETVIKEEAKAGKPILGVCLGMQLLFETGEEMVRTEGLGLLKGTVKKIEEEVKVPHMGWNNLKFDVDSPLLKGVKEGSYAYYVHSYYASIEEEGILNAYSEYGRQIPGLVSKGNVFGAQFHPEKSGESGMQILKNFGELVK</sequence>
<dbReference type="NCBIfam" id="TIGR01855">
    <property type="entry name" value="IMP_synth_hisH"/>
    <property type="match status" value="1"/>
</dbReference>
<evidence type="ECO:0000259" key="12">
    <source>
        <dbReference type="Pfam" id="PF00117"/>
    </source>
</evidence>
<dbReference type="PROSITE" id="PS51274">
    <property type="entry name" value="GATASE_COBBQ"/>
    <property type="match status" value="1"/>
</dbReference>
<keyword evidence="4 10" id="KW-0378">Hydrolase</keyword>
<dbReference type="OrthoDB" id="9807137at2"/>
<evidence type="ECO:0000256" key="9">
    <source>
        <dbReference type="ARBA" id="ARBA00049534"/>
    </source>
</evidence>
<evidence type="ECO:0000256" key="1">
    <source>
        <dbReference type="ARBA" id="ARBA00005091"/>
    </source>
</evidence>
<comment type="subunit">
    <text evidence="2 10">Heterodimer of HisH and HisF.</text>
</comment>
<dbReference type="EC" id="3.5.1.2" evidence="10"/>
<comment type="catalytic activity">
    <reaction evidence="8 10">
        <text>5-[(5-phospho-1-deoxy-D-ribulos-1-ylimino)methylamino]-1-(5-phospho-beta-D-ribosyl)imidazole-4-carboxamide + L-glutamine = D-erythro-1-(imidazol-4-yl)glycerol 3-phosphate + 5-amino-1-(5-phospho-beta-D-ribosyl)imidazole-4-carboxamide + L-glutamate + H(+)</text>
        <dbReference type="Rhea" id="RHEA:24793"/>
        <dbReference type="ChEBI" id="CHEBI:15378"/>
        <dbReference type="ChEBI" id="CHEBI:29985"/>
        <dbReference type="ChEBI" id="CHEBI:58278"/>
        <dbReference type="ChEBI" id="CHEBI:58359"/>
        <dbReference type="ChEBI" id="CHEBI:58475"/>
        <dbReference type="ChEBI" id="CHEBI:58525"/>
        <dbReference type="EC" id="4.3.2.10"/>
    </reaction>
</comment>
<evidence type="ECO:0000313" key="14">
    <source>
        <dbReference type="Proteomes" id="UP000002730"/>
    </source>
</evidence>
<keyword evidence="14" id="KW-1185">Reference proteome</keyword>
<reference evidence="13 14" key="1">
    <citation type="submission" date="2010-08" db="EMBL/GenBank/DDBJ databases">
        <title>Complete sequence of Clostridium cellulovorans 743B.</title>
        <authorList>
            <consortium name="US DOE Joint Genome Institute"/>
            <person name="Lucas S."/>
            <person name="Copeland A."/>
            <person name="Lapidus A."/>
            <person name="Cheng J.-F."/>
            <person name="Bruce D."/>
            <person name="Goodwin L."/>
            <person name="Pitluck S."/>
            <person name="Chertkov O."/>
            <person name="Detter J.C."/>
            <person name="Han C."/>
            <person name="Tapia R."/>
            <person name="Land M."/>
            <person name="Hauser L."/>
            <person name="Chang Y.-J."/>
            <person name="Jeffries C."/>
            <person name="Kyrpides N."/>
            <person name="Ivanova N."/>
            <person name="Mikhailova N."/>
            <person name="Hemme C.L."/>
            <person name="Woyke T."/>
        </authorList>
    </citation>
    <scope>NUCLEOTIDE SEQUENCE [LARGE SCALE GENOMIC DNA]</scope>
    <source>
        <strain evidence="14">ATCC 35296 / DSM 3052 / OCM 3 / 743B</strain>
    </source>
</reference>
<dbReference type="CDD" id="cd01748">
    <property type="entry name" value="GATase1_IGP_Synthase"/>
    <property type="match status" value="1"/>
</dbReference>
<organism evidence="13 14">
    <name type="scientific">Clostridium cellulovorans (strain ATCC 35296 / DSM 3052 / OCM 3 / 743B)</name>
    <dbReference type="NCBI Taxonomy" id="573061"/>
    <lineage>
        <taxon>Bacteria</taxon>
        <taxon>Bacillati</taxon>
        <taxon>Bacillota</taxon>
        <taxon>Clostridia</taxon>
        <taxon>Eubacteriales</taxon>
        <taxon>Clostridiaceae</taxon>
        <taxon>Clostridium</taxon>
    </lineage>
</organism>
<dbReference type="RefSeq" id="WP_010073930.1">
    <property type="nucleotide sequence ID" value="NC_014393.1"/>
</dbReference>
<dbReference type="SUPFAM" id="SSF52317">
    <property type="entry name" value="Class I glutamine amidotransferase-like"/>
    <property type="match status" value="1"/>
</dbReference>
<dbReference type="GO" id="GO:0005737">
    <property type="term" value="C:cytoplasm"/>
    <property type="evidence" value="ECO:0007669"/>
    <property type="project" value="UniProtKB-SubCell"/>
</dbReference>
<dbReference type="eggNOG" id="COG0118">
    <property type="taxonomic scope" value="Bacteria"/>
</dbReference>
<dbReference type="STRING" id="573061.Clocel_3922"/>
<gene>
    <name evidence="10" type="primary">hisH</name>
    <name evidence="13" type="ordered locus">Clocel_3922</name>
</gene>
<evidence type="ECO:0000256" key="8">
    <source>
        <dbReference type="ARBA" id="ARBA00047838"/>
    </source>
</evidence>
<protein>
    <recommendedName>
        <fullName evidence="10">Imidazole glycerol phosphate synthase subunit HisH</fullName>
        <ecNumber evidence="10">4.3.2.10</ecNumber>
    </recommendedName>
    <alternativeName>
        <fullName evidence="10">IGP synthase glutaminase subunit</fullName>
        <ecNumber evidence="10">3.5.1.2</ecNumber>
    </alternativeName>
    <alternativeName>
        <fullName evidence="10">IGP synthase subunit HisH</fullName>
    </alternativeName>
    <alternativeName>
        <fullName evidence="10">ImGP synthase subunit HisH</fullName>
        <shortName evidence="10">IGPS subunit HisH</shortName>
    </alternativeName>
</protein>
<dbReference type="InterPro" id="IPR029062">
    <property type="entry name" value="Class_I_gatase-like"/>
</dbReference>
<dbReference type="PROSITE" id="PS51273">
    <property type="entry name" value="GATASE_TYPE_1"/>
    <property type="match status" value="1"/>
</dbReference>
<dbReference type="PIRSF" id="PIRSF000495">
    <property type="entry name" value="Amidotransf_hisH"/>
    <property type="match status" value="1"/>
</dbReference>
<dbReference type="PANTHER" id="PTHR42701:SF1">
    <property type="entry name" value="IMIDAZOLE GLYCEROL PHOSPHATE SYNTHASE SUBUNIT HISH"/>
    <property type="match status" value="1"/>
</dbReference>
<comment type="pathway">
    <text evidence="1 10">Amino-acid biosynthesis; L-histidine biosynthesis; L-histidine from 5-phospho-alpha-D-ribose 1-diphosphate: step 5/9.</text>
</comment>
<dbReference type="KEGG" id="ccb:Clocel_3922"/>
<dbReference type="GO" id="GO:0000107">
    <property type="term" value="F:imidazoleglycerol-phosphate synthase activity"/>
    <property type="evidence" value="ECO:0007669"/>
    <property type="project" value="UniProtKB-UniRule"/>
</dbReference>
<keyword evidence="7 10" id="KW-0456">Lyase</keyword>
<dbReference type="GO" id="GO:0004359">
    <property type="term" value="F:glutaminase activity"/>
    <property type="evidence" value="ECO:0007669"/>
    <property type="project" value="UniProtKB-EC"/>
</dbReference>
<comment type="catalytic activity">
    <reaction evidence="9 10">
        <text>L-glutamine + H2O = L-glutamate + NH4(+)</text>
        <dbReference type="Rhea" id="RHEA:15889"/>
        <dbReference type="ChEBI" id="CHEBI:15377"/>
        <dbReference type="ChEBI" id="CHEBI:28938"/>
        <dbReference type="ChEBI" id="CHEBI:29985"/>
        <dbReference type="ChEBI" id="CHEBI:58359"/>
        <dbReference type="EC" id="3.5.1.2"/>
    </reaction>
</comment>
<name>D9SL16_CLOC7</name>
<evidence type="ECO:0000256" key="4">
    <source>
        <dbReference type="ARBA" id="ARBA00022801"/>
    </source>
</evidence>
<keyword evidence="6 10" id="KW-0368">Histidine biosynthesis</keyword>
<dbReference type="Gene3D" id="3.40.50.880">
    <property type="match status" value="1"/>
</dbReference>
<comment type="function">
    <text evidence="10">IGPS catalyzes the conversion of PRFAR and glutamine to IGP, AICAR and glutamate. The HisH subunit catalyzes the hydrolysis of glutamine to glutamate and ammonia as part of the synthesis of IGP and AICAR. The resulting ammonia molecule is channeled to the active site of HisF.</text>
</comment>
<evidence type="ECO:0000256" key="6">
    <source>
        <dbReference type="ARBA" id="ARBA00023102"/>
    </source>
</evidence>
<dbReference type="UniPathway" id="UPA00031">
    <property type="reaction ID" value="UER00010"/>
</dbReference>
<dbReference type="AlphaFoldDB" id="D9SL16"/>
<accession>D9SL16</accession>
<comment type="subcellular location">
    <subcellularLocation>
        <location evidence="10">Cytoplasm</location>
    </subcellularLocation>
</comment>
<keyword evidence="10" id="KW-0963">Cytoplasm</keyword>
<dbReference type="EC" id="4.3.2.10" evidence="10"/>
<evidence type="ECO:0000256" key="3">
    <source>
        <dbReference type="ARBA" id="ARBA00022605"/>
    </source>
</evidence>
<dbReference type="HAMAP" id="MF_00278">
    <property type="entry name" value="HisH"/>
    <property type="match status" value="1"/>
</dbReference>
<evidence type="ECO:0000256" key="11">
    <source>
        <dbReference type="PIRSR" id="PIRSR000495-1"/>
    </source>
</evidence>
<proteinExistence type="inferred from homology"/>
<dbReference type="GO" id="GO:0016829">
    <property type="term" value="F:lyase activity"/>
    <property type="evidence" value="ECO:0007669"/>
    <property type="project" value="UniProtKB-KW"/>
</dbReference>